<keyword evidence="2" id="KW-0614">Plasmid</keyword>
<accession>A0A6M8HXF7</accession>
<evidence type="ECO:0000256" key="1">
    <source>
        <dbReference type="SAM" id="MobiDB-lite"/>
    </source>
</evidence>
<feature type="region of interest" description="Disordered" evidence="1">
    <location>
        <begin position="27"/>
        <end position="57"/>
    </location>
</feature>
<reference evidence="2 3" key="1">
    <citation type="journal article" date="2014" name="World J. Microbiol. Biotechnol.">
        <title>Biodiversity and physiological characteristics of Antarctic and Arctic lichens-associated bacteria.</title>
        <authorList>
            <person name="Lee Y.M."/>
            <person name="Kim E.H."/>
            <person name="Lee H.K."/>
            <person name="Hong S.G."/>
        </authorList>
    </citation>
    <scope>NUCLEOTIDE SEQUENCE [LARGE SCALE GENOMIC DNA]</scope>
    <source>
        <strain evidence="2 3">PAMC 26569</strain>
        <plasmid evidence="2">unnamed1</plasmid>
    </source>
</reference>
<evidence type="ECO:0000313" key="2">
    <source>
        <dbReference type="EMBL" id="QKE93072.1"/>
    </source>
</evidence>
<dbReference type="KEGG" id="lck:HN018_23025"/>
<dbReference type="RefSeq" id="WP_171836244.1">
    <property type="nucleotide sequence ID" value="NZ_CP053709.1"/>
</dbReference>
<evidence type="ECO:0000313" key="3">
    <source>
        <dbReference type="Proteomes" id="UP000500767"/>
    </source>
</evidence>
<proteinExistence type="predicted"/>
<gene>
    <name evidence="2" type="ORF">HN018_23025</name>
</gene>
<protein>
    <submittedName>
        <fullName evidence="2">Uncharacterized protein</fullName>
    </submittedName>
</protein>
<sequence>MSTPNHVSNPAGIILVSLVAKPGLKRRGSVGGIDHDDPQFAPAKPSGNPGGVHADFEPDPVHILSGCPDGRGNRFWRAVD</sequence>
<dbReference type="AlphaFoldDB" id="A0A6M8HXF7"/>
<organism evidence="2 3">
    <name type="scientific">Lichenicola cladoniae</name>
    <dbReference type="NCBI Taxonomy" id="1484109"/>
    <lineage>
        <taxon>Bacteria</taxon>
        <taxon>Pseudomonadati</taxon>
        <taxon>Pseudomonadota</taxon>
        <taxon>Alphaproteobacteria</taxon>
        <taxon>Acetobacterales</taxon>
        <taxon>Acetobacteraceae</taxon>
        <taxon>Lichenicola</taxon>
    </lineage>
</organism>
<keyword evidence="3" id="KW-1185">Reference proteome</keyword>
<geneLocation type="plasmid" evidence="2 3">
    <name>unnamed1</name>
</geneLocation>
<dbReference type="Proteomes" id="UP000500767">
    <property type="component" value="Plasmid unnamed1"/>
</dbReference>
<name>A0A6M8HXF7_9PROT</name>
<dbReference type="EMBL" id="CP053709">
    <property type="protein sequence ID" value="QKE93072.1"/>
    <property type="molecule type" value="Genomic_DNA"/>
</dbReference>